<feature type="transmembrane region" description="Helical" evidence="7">
    <location>
        <begin position="387"/>
        <end position="406"/>
    </location>
</feature>
<dbReference type="Pfam" id="PF00924">
    <property type="entry name" value="MS_channel_2nd"/>
    <property type="match status" value="1"/>
</dbReference>
<dbReference type="InterPro" id="IPR010920">
    <property type="entry name" value="LSM_dom_sf"/>
</dbReference>
<accession>A0A1Q8ZKA3</accession>
<evidence type="ECO:0000313" key="10">
    <source>
        <dbReference type="EMBL" id="OLP42318.1"/>
    </source>
</evidence>
<keyword evidence="5 7" id="KW-1133">Transmembrane helix</keyword>
<organism evidence="10 11">
    <name type="scientific">Rhizobium oryziradicis</name>
    <dbReference type="NCBI Taxonomy" id="1867956"/>
    <lineage>
        <taxon>Bacteria</taxon>
        <taxon>Pseudomonadati</taxon>
        <taxon>Pseudomonadota</taxon>
        <taxon>Alphaproteobacteria</taxon>
        <taxon>Hyphomicrobiales</taxon>
        <taxon>Rhizobiaceae</taxon>
        <taxon>Rhizobium/Agrobacterium group</taxon>
        <taxon>Rhizobium</taxon>
    </lineage>
</organism>
<dbReference type="InterPro" id="IPR006685">
    <property type="entry name" value="MscS_channel_2nd"/>
</dbReference>
<dbReference type="PANTHER" id="PTHR30460:SF0">
    <property type="entry name" value="MODERATE CONDUCTANCE MECHANOSENSITIVE CHANNEL YBIO"/>
    <property type="match status" value="1"/>
</dbReference>
<keyword evidence="3" id="KW-1003">Cell membrane</keyword>
<dbReference type="InterPro" id="IPR023408">
    <property type="entry name" value="MscS_beta-dom_sf"/>
</dbReference>
<proteinExistence type="inferred from homology"/>
<feature type="transmembrane region" description="Helical" evidence="7">
    <location>
        <begin position="418"/>
        <end position="438"/>
    </location>
</feature>
<evidence type="ECO:0000259" key="8">
    <source>
        <dbReference type="Pfam" id="PF00924"/>
    </source>
</evidence>
<dbReference type="GO" id="GO:0008381">
    <property type="term" value="F:mechanosensitive monoatomic ion channel activity"/>
    <property type="evidence" value="ECO:0007669"/>
    <property type="project" value="InterPro"/>
</dbReference>
<name>A0A1Q8ZKA3_9HYPH</name>
<feature type="transmembrane region" description="Helical" evidence="7">
    <location>
        <begin position="459"/>
        <end position="481"/>
    </location>
</feature>
<comment type="caution">
    <text evidence="10">The sequence shown here is derived from an EMBL/GenBank/DDBJ whole genome shotgun (WGS) entry which is preliminary data.</text>
</comment>
<evidence type="ECO:0000256" key="2">
    <source>
        <dbReference type="ARBA" id="ARBA00008017"/>
    </source>
</evidence>
<keyword evidence="11" id="KW-1185">Reference proteome</keyword>
<evidence type="ECO:0000256" key="3">
    <source>
        <dbReference type="ARBA" id="ARBA00022475"/>
    </source>
</evidence>
<dbReference type="InterPro" id="IPR049142">
    <property type="entry name" value="MS_channel_1st"/>
</dbReference>
<evidence type="ECO:0000256" key="5">
    <source>
        <dbReference type="ARBA" id="ARBA00022989"/>
    </source>
</evidence>
<feature type="transmembrane region" description="Helical" evidence="7">
    <location>
        <begin position="272"/>
        <end position="291"/>
    </location>
</feature>
<dbReference type="GO" id="GO:0005886">
    <property type="term" value="C:plasma membrane"/>
    <property type="evidence" value="ECO:0007669"/>
    <property type="project" value="UniProtKB-SubCell"/>
</dbReference>
<dbReference type="SUPFAM" id="SSF82861">
    <property type="entry name" value="Mechanosensitive channel protein MscS (YggB), transmembrane region"/>
    <property type="match status" value="1"/>
</dbReference>
<dbReference type="SUPFAM" id="SSF50182">
    <property type="entry name" value="Sm-like ribonucleoproteins"/>
    <property type="match status" value="1"/>
</dbReference>
<comment type="subcellular location">
    <subcellularLocation>
        <location evidence="1">Cell membrane</location>
        <topology evidence="1">Multi-pass membrane protein</topology>
    </subcellularLocation>
</comment>
<feature type="transmembrane region" description="Helical" evidence="7">
    <location>
        <begin position="342"/>
        <end position="361"/>
    </location>
</feature>
<dbReference type="Pfam" id="PF21088">
    <property type="entry name" value="MS_channel_1st"/>
    <property type="match status" value="1"/>
</dbReference>
<evidence type="ECO:0000259" key="9">
    <source>
        <dbReference type="Pfam" id="PF21088"/>
    </source>
</evidence>
<dbReference type="InterPro" id="IPR011066">
    <property type="entry name" value="MscS_channel_C_sf"/>
</dbReference>
<gene>
    <name evidence="10" type="ORF">BJF95_12775</name>
</gene>
<dbReference type="SUPFAM" id="SSF82689">
    <property type="entry name" value="Mechanosensitive channel protein MscS (YggB), C-terminal domain"/>
    <property type="match status" value="1"/>
</dbReference>
<feature type="transmembrane region" description="Helical" evidence="7">
    <location>
        <begin position="196"/>
        <end position="214"/>
    </location>
</feature>
<evidence type="ECO:0000313" key="11">
    <source>
        <dbReference type="Proteomes" id="UP000186894"/>
    </source>
</evidence>
<keyword evidence="6 7" id="KW-0472">Membrane</keyword>
<feature type="transmembrane region" description="Helical" evidence="7">
    <location>
        <begin position="312"/>
        <end position="330"/>
    </location>
</feature>
<reference evidence="10 11" key="1">
    <citation type="submission" date="2016-09" db="EMBL/GenBank/DDBJ databases">
        <title>Rhizobium oryziradicis sp. nov., isolated from the root of rice.</title>
        <authorList>
            <person name="Zhao J."/>
            <person name="Zhang X."/>
        </authorList>
    </citation>
    <scope>NUCLEOTIDE SEQUENCE [LARGE SCALE GENOMIC DNA]</scope>
    <source>
        <strain evidence="10 11">N19</strain>
    </source>
</reference>
<evidence type="ECO:0000256" key="7">
    <source>
        <dbReference type="SAM" id="Phobius"/>
    </source>
</evidence>
<evidence type="ECO:0008006" key="12">
    <source>
        <dbReference type="Google" id="ProtNLM"/>
    </source>
</evidence>
<dbReference type="Gene3D" id="1.10.287.1260">
    <property type="match status" value="1"/>
</dbReference>
<dbReference type="Gene3D" id="3.30.70.100">
    <property type="match status" value="1"/>
</dbReference>
<feature type="domain" description="Mechanosensitive ion channel MscS" evidence="8">
    <location>
        <begin position="596"/>
        <end position="661"/>
    </location>
</feature>
<dbReference type="Proteomes" id="UP000186894">
    <property type="component" value="Unassembled WGS sequence"/>
</dbReference>
<evidence type="ECO:0000256" key="1">
    <source>
        <dbReference type="ARBA" id="ARBA00004651"/>
    </source>
</evidence>
<comment type="similarity">
    <text evidence="2">Belongs to the MscS (TC 1.A.23) family.</text>
</comment>
<feature type="domain" description="Mechanosensitive ion channel transmembrane helices 2/3" evidence="9">
    <location>
        <begin position="560"/>
        <end position="595"/>
    </location>
</feature>
<evidence type="ECO:0000256" key="4">
    <source>
        <dbReference type="ARBA" id="ARBA00022692"/>
    </source>
</evidence>
<feature type="transmembrane region" description="Helical" evidence="7">
    <location>
        <begin position="501"/>
        <end position="520"/>
    </location>
</feature>
<protein>
    <recommendedName>
        <fullName evidence="12">Mechanosensitive ion channel protein</fullName>
    </recommendedName>
</protein>
<sequence>MKNGCQDGFLLKIKVVGNRAKFATVIYQKSTFFEVVSGHSPRATGGVDQNGDGWRHTPMNGNMRFSFQRLVFLFLLIAVSLSLPSHSFAADETVTIHIGPGQTSSDIEKALNAAKSLGKPVEVDWKNAPAATPSQPSTAAAEADMMMSAYSTILATLVRGGDIALTGLYGLPTAFHNSWISLSEEDSGMKDVSDTVAIAIFSGLAAALVFLFIFTRLSPELKSDREPLAKAWTAALRLFGDLCALVLFLAITRSSVHMSLASGSFAREVASGIIQTVSLTAAFAAAGRLLFYHNGSSGPLLDIANPRWHLGMTIGFGALSGIIAATLRLADTRGLDPMATDGWLFLSSTILTIYKLTWVIVGRNDIAAAFSGRDANGLSRAVGKATVYFYALSAIFIWLLGFLVAGTAQNATWSRVAGASQVLFVLMPILGRGLSALFRLLGNKREAISGPGFPSVLLWALRIPFAGACWIFGIQFTLLMWRPLLDGAGISTSTWLIHLQQFGFAAVCSWFTCSFFWKYFEAVSPEKGVALPGHDDSAHKTTSRLSTVLPVVRNLVLGAVVSIALLVTLSSLGVDVAPLLAGFGVLGLALSFGSQTLVKDVVSGIFFLAEDAFRIGEYIDTGKLKGTVEQISLRSIRLRHQNGPIHTIPFGQIAAVTNFSRDWGTIKFELRFDRDTELDTIRRTAKKVGLAMLEDPEFGHEFLVPLKMQGIQEVTENSMVIRFKFTSRPGNPSIIKREGIRRLLSAFKQAGLNLASNAVVVRNGSGTLTDGAAAIPMPVANQP</sequence>
<feature type="transmembrane region" description="Helical" evidence="7">
    <location>
        <begin position="234"/>
        <end position="252"/>
    </location>
</feature>
<dbReference type="InterPro" id="IPR045276">
    <property type="entry name" value="YbiO_bact"/>
</dbReference>
<dbReference type="EMBL" id="MKIM01000033">
    <property type="protein sequence ID" value="OLP42318.1"/>
    <property type="molecule type" value="Genomic_DNA"/>
</dbReference>
<keyword evidence="4 7" id="KW-0812">Transmembrane</keyword>
<dbReference type="Gene3D" id="2.30.30.60">
    <property type="match status" value="1"/>
</dbReference>
<feature type="transmembrane region" description="Helical" evidence="7">
    <location>
        <begin position="579"/>
        <end position="598"/>
    </location>
</feature>
<evidence type="ECO:0000256" key="6">
    <source>
        <dbReference type="ARBA" id="ARBA00023136"/>
    </source>
</evidence>
<dbReference type="PANTHER" id="PTHR30460">
    <property type="entry name" value="MODERATE CONDUCTANCE MECHANOSENSITIVE CHANNEL YBIO"/>
    <property type="match status" value="1"/>
</dbReference>
<dbReference type="STRING" id="1867956.BJF95_12775"/>
<feature type="transmembrane region" description="Helical" evidence="7">
    <location>
        <begin position="65"/>
        <end position="83"/>
    </location>
</feature>
<dbReference type="InterPro" id="IPR011014">
    <property type="entry name" value="MscS_channel_TM-2"/>
</dbReference>
<dbReference type="AlphaFoldDB" id="A0A1Q8ZKA3"/>
<feature type="transmembrane region" description="Helical" evidence="7">
    <location>
        <begin position="554"/>
        <end position="573"/>
    </location>
</feature>